<comment type="caution">
    <text evidence="7">The sequence shown here is derived from an EMBL/GenBank/DDBJ whole genome shotgun (WGS) entry which is preliminary data.</text>
</comment>
<evidence type="ECO:0000256" key="1">
    <source>
        <dbReference type="ARBA" id="ARBA00004141"/>
    </source>
</evidence>
<feature type="region of interest" description="Disordered" evidence="5">
    <location>
        <begin position="1"/>
        <end position="72"/>
    </location>
</feature>
<feature type="compositionally biased region" description="Polar residues" evidence="5">
    <location>
        <begin position="45"/>
        <end position="54"/>
    </location>
</feature>
<organism evidence="7 8">
    <name type="scientific">Clohesyomyces aquaticus</name>
    <dbReference type="NCBI Taxonomy" id="1231657"/>
    <lineage>
        <taxon>Eukaryota</taxon>
        <taxon>Fungi</taxon>
        <taxon>Dikarya</taxon>
        <taxon>Ascomycota</taxon>
        <taxon>Pezizomycotina</taxon>
        <taxon>Dothideomycetes</taxon>
        <taxon>Pleosporomycetidae</taxon>
        <taxon>Pleosporales</taxon>
        <taxon>Lindgomycetaceae</taxon>
        <taxon>Clohesyomyces</taxon>
    </lineage>
</organism>
<evidence type="ECO:0000313" key="8">
    <source>
        <dbReference type="Proteomes" id="UP000193144"/>
    </source>
</evidence>
<evidence type="ECO:0000256" key="5">
    <source>
        <dbReference type="SAM" id="MobiDB-lite"/>
    </source>
</evidence>
<reference evidence="7 8" key="1">
    <citation type="submission" date="2016-07" db="EMBL/GenBank/DDBJ databases">
        <title>Pervasive Adenine N6-methylation of Active Genes in Fungi.</title>
        <authorList>
            <consortium name="DOE Joint Genome Institute"/>
            <person name="Mondo S.J."/>
            <person name="Dannebaum R.O."/>
            <person name="Kuo R.C."/>
            <person name="Labutti K."/>
            <person name="Haridas S."/>
            <person name="Kuo A."/>
            <person name="Salamov A."/>
            <person name="Ahrendt S.R."/>
            <person name="Lipzen A."/>
            <person name="Sullivan W."/>
            <person name="Andreopoulos W.B."/>
            <person name="Clum A."/>
            <person name="Lindquist E."/>
            <person name="Daum C."/>
            <person name="Ramamoorthy G.K."/>
            <person name="Gryganskyi A."/>
            <person name="Culley D."/>
            <person name="Magnuson J.K."/>
            <person name="James T.Y."/>
            <person name="O'Malley M.A."/>
            <person name="Stajich J.E."/>
            <person name="Spatafora J.W."/>
            <person name="Visel A."/>
            <person name="Grigoriev I.V."/>
        </authorList>
    </citation>
    <scope>NUCLEOTIDE SEQUENCE [LARGE SCALE GENOMIC DNA]</scope>
    <source>
        <strain evidence="7 8">CBS 115471</strain>
    </source>
</reference>
<protein>
    <submittedName>
        <fullName evidence="7">Uncharacterized protein</fullName>
    </submittedName>
</protein>
<dbReference type="GO" id="GO:0016020">
    <property type="term" value="C:membrane"/>
    <property type="evidence" value="ECO:0007669"/>
    <property type="project" value="UniProtKB-SubCell"/>
</dbReference>
<sequence length="201" mass="22455">MANFAPYQDVPETQRALSPPLPSHSPRPSPRASLDRPSRNIGTAAVTSPHSAGFSQRDYFAGQQPTPEPERERVAWNAPGGFGGGREDVDMFETRLGLRMDYEACLAYLLLPPAGGVLLLVLEHRSDYVRFHAWQSSLLFAFVFVVHIIFSWSSIISWLLFVGDIALIGFLTWHAYKDAETLDRYEVPFFGPLASSILDDE</sequence>
<gene>
    <name evidence="7" type="ORF">BCR34DRAFT_239017</name>
</gene>
<feature type="transmembrane region" description="Helical" evidence="6">
    <location>
        <begin position="105"/>
        <end position="122"/>
    </location>
</feature>
<name>A0A1Y1ZVU5_9PLEO</name>
<dbReference type="AlphaFoldDB" id="A0A1Y1ZVU5"/>
<feature type="transmembrane region" description="Helical" evidence="6">
    <location>
        <begin position="134"/>
        <end position="151"/>
    </location>
</feature>
<feature type="compositionally biased region" description="Pro residues" evidence="5">
    <location>
        <begin position="19"/>
        <end position="29"/>
    </location>
</feature>
<dbReference type="Proteomes" id="UP000193144">
    <property type="component" value="Unassembled WGS sequence"/>
</dbReference>
<keyword evidence="4 6" id="KW-0472">Membrane</keyword>
<feature type="transmembrane region" description="Helical" evidence="6">
    <location>
        <begin position="158"/>
        <end position="176"/>
    </location>
</feature>
<dbReference type="PANTHER" id="PTHR36460:SF1">
    <property type="entry name" value="UPF0132 DOMAIN PROTEIN (AFU_ORTHOLOGUE AFUA_3G10255)"/>
    <property type="match status" value="1"/>
</dbReference>
<dbReference type="STRING" id="1231657.A0A1Y1ZVU5"/>
<evidence type="ECO:0000256" key="3">
    <source>
        <dbReference type="ARBA" id="ARBA00022989"/>
    </source>
</evidence>
<keyword evidence="2 6" id="KW-0812">Transmembrane</keyword>
<evidence type="ECO:0000256" key="4">
    <source>
        <dbReference type="ARBA" id="ARBA00023136"/>
    </source>
</evidence>
<dbReference type="PANTHER" id="PTHR36460">
    <property type="entry name" value="UPF0132 DOMAIN PROTEIN (AFU_ORTHOLOGUE AFUA_3G10255)"/>
    <property type="match status" value="1"/>
</dbReference>
<keyword evidence="3 6" id="KW-1133">Transmembrane helix</keyword>
<evidence type="ECO:0000256" key="6">
    <source>
        <dbReference type="SAM" id="Phobius"/>
    </source>
</evidence>
<proteinExistence type="predicted"/>
<evidence type="ECO:0000256" key="2">
    <source>
        <dbReference type="ARBA" id="ARBA00022692"/>
    </source>
</evidence>
<dbReference type="OrthoDB" id="5546837at2759"/>
<dbReference type="EMBL" id="MCFA01000034">
    <property type="protein sequence ID" value="ORY14338.1"/>
    <property type="molecule type" value="Genomic_DNA"/>
</dbReference>
<comment type="subcellular location">
    <subcellularLocation>
        <location evidence="1">Membrane</location>
        <topology evidence="1">Multi-pass membrane protein</topology>
    </subcellularLocation>
</comment>
<evidence type="ECO:0000313" key="7">
    <source>
        <dbReference type="EMBL" id="ORY14338.1"/>
    </source>
</evidence>
<keyword evidence="8" id="KW-1185">Reference proteome</keyword>
<accession>A0A1Y1ZVU5</accession>